<feature type="region of interest" description="Disordered" evidence="1">
    <location>
        <begin position="1"/>
        <end position="54"/>
    </location>
</feature>
<proteinExistence type="predicted"/>
<dbReference type="AlphaFoldDB" id="A0A4R6G5V9"/>
<comment type="caution">
    <text evidence="2">The sequence shown here is derived from an EMBL/GenBank/DDBJ whole genome shotgun (WGS) entry which is preliminary data.</text>
</comment>
<organism evidence="2 3">
    <name type="scientific">Herminiimonas fonticola</name>
    <dbReference type="NCBI Taxonomy" id="303380"/>
    <lineage>
        <taxon>Bacteria</taxon>
        <taxon>Pseudomonadati</taxon>
        <taxon>Pseudomonadota</taxon>
        <taxon>Betaproteobacteria</taxon>
        <taxon>Burkholderiales</taxon>
        <taxon>Oxalobacteraceae</taxon>
        <taxon>Herminiimonas</taxon>
    </lineage>
</organism>
<sequence>MVNQISPLEKTDSDRMIKERDTKQDQQDQKPLVRNNDSDVAPEKNQNDVLRHHE</sequence>
<gene>
    <name evidence="2" type="ORF">EV677_1885</name>
</gene>
<evidence type="ECO:0000313" key="3">
    <source>
        <dbReference type="Proteomes" id="UP000294737"/>
    </source>
</evidence>
<evidence type="ECO:0000256" key="1">
    <source>
        <dbReference type="SAM" id="MobiDB-lite"/>
    </source>
</evidence>
<accession>A0A4R6G5V9</accession>
<dbReference type="Proteomes" id="UP000294737">
    <property type="component" value="Unassembled WGS sequence"/>
</dbReference>
<protein>
    <submittedName>
        <fullName evidence="2">Uncharacterized protein</fullName>
    </submittedName>
</protein>
<feature type="compositionally biased region" description="Basic and acidic residues" evidence="1">
    <location>
        <begin position="41"/>
        <end position="54"/>
    </location>
</feature>
<evidence type="ECO:0000313" key="2">
    <source>
        <dbReference type="EMBL" id="TDN89823.1"/>
    </source>
</evidence>
<name>A0A4R6G5V9_9BURK</name>
<keyword evidence="3" id="KW-1185">Reference proteome</keyword>
<dbReference type="RefSeq" id="WP_162845892.1">
    <property type="nucleotide sequence ID" value="NZ_PTLZ01000002.1"/>
</dbReference>
<reference evidence="2 3" key="1">
    <citation type="submission" date="2019-03" db="EMBL/GenBank/DDBJ databases">
        <title>Genomic Encyclopedia of Type Strains, Phase IV (KMG-IV): sequencing the most valuable type-strain genomes for metagenomic binning, comparative biology and taxonomic classification.</title>
        <authorList>
            <person name="Goeker M."/>
        </authorList>
    </citation>
    <scope>NUCLEOTIDE SEQUENCE [LARGE SCALE GENOMIC DNA]</scope>
    <source>
        <strain evidence="2 3">DSM 18555</strain>
    </source>
</reference>
<feature type="compositionally biased region" description="Basic and acidic residues" evidence="1">
    <location>
        <begin position="9"/>
        <end position="28"/>
    </location>
</feature>
<dbReference type="EMBL" id="SNWF01000005">
    <property type="protein sequence ID" value="TDN89823.1"/>
    <property type="molecule type" value="Genomic_DNA"/>
</dbReference>